<reference evidence="1 2" key="1">
    <citation type="submission" date="2018-04" db="EMBL/GenBank/DDBJ databases">
        <title>Genomic Encyclopedia of Archaeal and Bacterial Type Strains, Phase II (KMG-II): from individual species to whole genera.</title>
        <authorList>
            <person name="Goeker M."/>
        </authorList>
    </citation>
    <scope>NUCLEOTIDE SEQUENCE [LARGE SCALE GENOMIC DNA]</scope>
    <source>
        <strain evidence="1 2">DSM 25731</strain>
    </source>
</reference>
<evidence type="ECO:0000313" key="2">
    <source>
        <dbReference type="Proteomes" id="UP000244090"/>
    </source>
</evidence>
<dbReference type="Proteomes" id="UP000244090">
    <property type="component" value="Unassembled WGS sequence"/>
</dbReference>
<proteinExistence type="predicted"/>
<gene>
    <name evidence="1" type="ORF">C8N46_10588</name>
</gene>
<comment type="caution">
    <text evidence="1">The sequence shown here is derived from an EMBL/GenBank/DDBJ whole genome shotgun (WGS) entry which is preliminary data.</text>
</comment>
<dbReference type="EMBL" id="QBKT01000005">
    <property type="protein sequence ID" value="PTX60932.1"/>
    <property type="molecule type" value="Genomic_DNA"/>
</dbReference>
<protein>
    <recommendedName>
        <fullName evidence="3">NIPSNAP protein</fullName>
    </recommendedName>
</protein>
<organism evidence="1 2">
    <name type="scientific">Kordia periserrulae</name>
    <dbReference type="NCBI Taxonomy" id="701523"/>
    <lineage>
        <taxon>Bacteria</taxon>
        <taxon>Pseudomonadati</taxon>
        <taxon>Bacteroidota</taxon>
        <taxon>Flavobacteriia</taxon>
        <taxon>Flavobacteriales</taxon>
        <taxon>Flavobacteriaceae</taxon>
        <taxon>Kordia</taxon>
    </lineage>
</organism>
<sequence>MNIHSFKTLFVCLFLVGIQLSFAQKDERISTIDFVQIVDNNREEALFYYEHNWKILRLLAMKQKYISSFEIMETSYSEEAPFHLMLITTYTNKEQYEQREEHFQELIKQKGKLELLNDKKPPQFRKNIFRKENVQHLSEGISVIKH</sequence>
<name>A0A2T6BXY3_9FLAO</name>
<dbReference type="AlphaFoldDB" id="A0A2T6BXY3"/>
<keyword evidence="2" id="KW-1185">Reference proteome</keyword>
<evidence type="ECO:0000313" key="1">
    <source>
        <dbReference type="EMBL" id="PTX60932.1"/>
    </source>
</evidence>
<dbReference type="OrthoDB" id="954762at2"/>
<dbReference type="RefSeq" id="WP_108115058.1">
    <property type="nucleotide sequence ID" value="NZ_QBKT01000005.1"/>
</dbReference>
<accession>A0A2T6BXY3</accession>
<evidence type="ECO:0008006" key="3">
    <source>
        <dbReference type="Google" id="ProtNLM"/>
    </source>
</evidence>